<dbReference type="InterPro" id="IPR020946">
    <property type="entry name" value="Flavin_mOase-like"/>
</dbReference>
<evidence type="ECO:0000313" key="5">
    <source>
        <dbReference type="EMBL" id="RDL41770.1"/>
    </source>
</evidence>
<dbReference type="AlphaFoldDB" id="A0A370U1V7"/>
<dbReference type="GO" id="GO:0050661">
    <property type="term" value="F:NADP binding"/>
    <property type="evidence" value="ECO:0007669"/>
    <property type="project" value="InterPro"/>
</dbReference>
<dbReference type="InterPro" id="IPR036188">
    <property type="entry name" value="FAD/NAD-bd_sf"/>
</dbReference>
<evidence type="ECO:0000256" key="1">
    <source>
        <dbReference type="ARBA" id="ARBA00010139"/>
    </source>
</evidence>
<dbReference type="GO" id="GO:0004499">
    <property type="term" value="F:N,N-dimethylaniline monooxygenase activity"/>
    <property type="evidence" value="ECO:0007669"/>
    <property type="project" value="InterPro"/>
</dbReference>
<gene>
    <name evidence="5" type="ORF">BP5553_01749</name>
</gene>
<dbReference type="PANTHER" id="PTHR42877:SF7">
    <property type="entry name" value="FLAVIN-BINDING MONOOXYGENASE-RELATED"/>
    <property type="match status" value="1"/>
</dbReference>
<dbReference type="Gene3D" id="3.50.50.60">
    <property type="entry name" value="FAD/NAD(P)-binding domain"/>
    <property type="match status" value="2"/>
</dbReference>
<comment type="similarity">
    <text evidence="1">Belongs to the FAD-binding monooxygenase family.</text>
</comment>
<dbReference type="GeneID" id="43594598"/>
<name>A0A370U1V7_9HELO</name>
<proteinExistence type="inferred from homology"/>
<dbReference type="SUPFAM" id="SSF51905">
    <property type="entry name" value="FAD/NAD(P)-binding domain"/>
    <property type="match status" value="1"/>
</dbReference>
<organism evidence="5 6">
    <name type="scientific">Venustampulla echinocandica</name>
    <dbReference type="NCBI Taxonomy" id="2656787"/>
    <lineage>
        <taxon>Eukaryota</taxon>
        <taxon>Fungi</taxon>
        <taxon>Dikarya</taxon>
        <taxon>Ascomycota</taxon>
        <taxon>Pezizomycotina</taxon>
        <taxon>Leotiomycetes</taxon>
        <taxon>Helotiales</taxon>
        <taxon>Pleuroascaceae</taxon>
        <taxon>Venustampulla</taxon>
    </lineage>
</organism>
<keyword evidence="2" id="KW-0285">Flavoprotein</keyword>
<comment type="caution">
    <text evidence="5">The sequence shown here is derived from an EMBL/GenBank/DDBJ whole genome shotgun (WGS) entry which is preliminary data.</text>
</comment>
<evidence type="ECO:0008006" key="7">
    <source>
        <dbReference type="Google" id="ProtNLM"/>
    </source>
</evidence>
<dbReference type="OrthoDB" id="74360at2759"/>
<dbReference type="STRING" id="2656787.A0A370U1V7"/>
<dbReference type="GO" id="GO:0050660">
    <property type="term" value="F:flavin adenine dinucleotide binding"/>
    <property type="evidence" value="ECO:0007669"/>
    <property type="project" value="InterPro"/>
</dbReference>
<dbReference type="Proteomes" id="UP000254866">
    <property type="component" value="Unassembled WGS sequence"/>
</dbReference>
<keyword evidence="4" id="KW-0560">Oxidoreductase</keyword>
<keyword evidence="3" id="KW-0274">FAD</keyword>
<protein>
    <recommendedName>
        <fullName evidence="7">FAD protein</fullName>
    </recommendedName>
</protein>
<dbReference type="Pfam" id="PF00743">
    <property type="entry name" value="FMO-like"/>
    <property type="match status" value="1"/>
</dbReference>
<evidence type="ECO:0000256" key="3">
    <source>
        <dbReference type="ARBA" id="ARBA00022827"/>
    </source>
</evidence>
<keyword evidence="6" id="KW-1185">Reference proteome</keyword>
<dbReference type="InterPro" id="IPR051209">
    <property type="entry name" value="FAD-bind_Monooxygenase_sf"/>
</dbReference>
<dbReference type="PANTHER" id="PTHR42877">
    <property type="entry name" value="L-ORNITHINE N(5)-MONOOXYGENASE-RELATED"/>
    <property type="match status" value="1"/>
</dbReference>
<evidence type="ECO:0000256" key="2">
    <source>
        <dbReference type="ARBA" id="ARBA00022630"/>
    </source>
</evidence>
<evidence type="ECO:0000313" key="6">
    <source>
        <dbReference type="Proteomes" id="UP000254866"/>
    </source>
</evidence>
<accession>A0A370U1V7</accession>
<reference evidence="5 6" key="1">
    <citation type="journal article" date="2018" name="IMA Fungus">
        <title>IMA Genome-F 9: Draft genome sequence of Annulohypoxylon stygium, Aspergillus mulundensis, Berkeleyomyces basicola (syn. Thielaviopsis basicola), Ceratocystis smalleyi, two Cercospora beticola strains, Coleophoma cylindrospora, Fusarium fracticaudum, Phialophora cf. hyalina, and Morchella septimelata.</title>
        <authorList>
            <person name="Wingfield B.D."/>
            <person name="Bills G.F."/>
            <person name="Dong Y."/>
            <person name="Huang W."/>
            <person name="Nel W.J."/>
            <person name="Swalarsk-Parry B.S."/>
            <person name="Vaghefi N."/>
            <person name="Wilken P.M."/>
            <person name="An Z."/>
            <person name="de Beer Z.W."/>
            <person name="De Vos L."/>
            <person name="Chen L."/>
            <person name="Duong T.A."/>
            <person name="Gao Y."/>
            <person name="Hammerbacher A."/>
            <person name="Kikkert J.R."/>
            <person name="Li Y."/>
            <person name="Li H."/>
            <person name="Li K."/>
            <person name="Li Q."/>
            <person name="Liu X."/>
            <person name="Ma X."/>
            <person name="Naidoo K."/>
            <person name="Pethybridge S.J."/>
            <person name="Sun J."/>
            <person name="Steenkamp E.T."/>
            <person name="van der Nest M.A."/>
            <person name="van Wyk S."/>
            <person name="Wingfield M.J."/>
            <person name="Xiong C."/>
            <person name="Yue Q."/>
            <person name="Zhang X."/>
        </authorList>
    </citation>
    <scope>NUCLEOTIDE SEQUENCE [LARGE SCALE GENOMIC DNA]</scope>
    <source>
        <strain evidence="5 6">BP 5553</strain>
    </source>
</reference>
<sequence length="585" mass="66022">MVSKGQAVVEERPIDAKRPLRVICVGAGISGIITAIRFPQRIPNLDLQIYEKNTDITGTWFENKYPGCACDIPAHTYQLTFEPNLEWPQFYAKGEDIYKYWKKVADKYNCNKYIKLQHQVVEARWLSEVSKWQVMVKNIASGTVFEDYCDVFLSASGVLNDWKWPSIPGLQKFKGKLLHSASWDQSYDYSGKRVAVVGSGSSAIQIVPSMQPIVEHMDHYVRGKAWISTTFAAEKVNERGAGLDNFSFTEEDIESFTQSPSTYQKFRKDIELELQSGHAVTLRDSSAQVQALADFTEKMRARLSKKPTVIDQIMPNFPPVCRRLTPGPGYLEALVQPNVDVISAPIQEVTETGIVTSDGSVREVDSIVCATGFDTSFSPRYPIYGVNGVKLSDKWSVVPETYLSVAAAGFPNYFMYLGPNSALGTGNLLVLIERMADYFTDVVAKMQRDDISAITVKEESVRNFVQHCDKYFERTVFTMNCRSWYKGGTEDGRVSALWPGSSLHAMETLAHPRWEDYEYIHRNGNPFGWFGNGWTENEINQNINVDYLNEENIDYPLVRKAIINGDQNVNGHALESDALWLNGKL</sequence>
<evidence type="ECO:0000256" key="4">
    <source>
        <dbReference type="ARBA" id="ARBA00023002"/>
    </source>
</evidence>
<dbReference type="EMBL" id="NPIC01000001">
    <property type="protein sequence ID" value="RDL41770.1"/>
    <property type="molecule type" value="Genomic_DNA"/>
</dbReference>
<dbReference type="RefSeq" id="XP_031874426.1">
    <property type="nucleotide sequence ID" value="XM_032010372.1"/>
</dbReference>